<protein>
    <submittedName>
        <fullName evidence="4">Putative 39s ribosomal protein l13 mitochondrial</fullName>
    </submittedName>
</protein>
<name>U5EXA1_9DIPT</name>
<dbReference type="HAMAP" id="MF_01366">
    <property type="entry name" value="Ribosomal_uL13"/>
    <property type="match status" value="1"/>
</dbReference>
<evidence type="ECO:0000313" key="4">
    <source>
        <dbReference type="EMBL" id="JAB58831.1"/>
    </source>
</evidence>
<evidence type="ECO:0000256" key="1">
    <source>
        <dbReference type="ARBA" id="ARBA00006227"/>
    </source>
</evidence>
<keyword evidence="2 4" id="KW-0689">Ribosomal protein</keyword>
<dbReference type="FunFam" id="3.90.1180.10:FF:000005">
    <property type="entry name" value="39S ribosomal protein L13, mitochondrial"/>
    <property type="match status" value="1"/>
</dbReference>
<dbReference type="Gene3D" id="3.90.1180.10">
    <property type="entry name" value="Ribosomal protein L13"/>
    <property type="match status" value="1"/>
</dbReference>
<dbReference type="AlphaFoldDB" id="U5EXA1"/>
<dbReference type="CDD" id="cd00392">
    <property type="entry name" value="Ribosomal_L13"/>
    <property type="match status" value="1"/>
</dbReference>
<dbReference type="GO" id="GO:0005762">
    <property type="term" value="C:mitochondrial large ribosomal subunit"/>
    <property type="evidence" value="ECO:0007669"/>
    <property type="project" value="TreeGrafter"/>
</dbReference>
<sequence>MSIMQRTQQWATFAQTWHLYDCTWQNPFQSAALIKKFLYGLHKPIYHPLNNSGDHVVAINTSEIALPGDEWKKRVYFHHTGYPGGATWTLAWEMHTKDPTLIMKKAVYRALGNSLRRRHTMTRLHLFKDDKIPPEILANITNQIRQPRPVPERLDLMDEETVKNYPKIMDYPKDYILR</sequence>
<accession>U5EXA1</accession>
<proteinExistence type="evidence at transcript level"/>
<dbReference type="SUPFAM" id="SSF52161">
    <property type="entry name" value="Ribosomal protein L13"/>
    <property type="match status" value="1"/>
</dbReference>
<dbReference type="PANTHER" id="PTHR11545:SF2">
    <property type="entry name" value="LARGE RIBOSOMAL SUBUNIT PROTEIN UL13M"/>
    <property type="match status" value="1"/>
</dbReference>
<dbReference type="EMBL" id="GANO01001040">
    <property type="protein sequence ID" value="JAB58831.1"/>
    <property type="molecule type" value="mRNA"/>
</dbReference>
<keyword evidence="3" id="KW-0687">Ribonucleoprotein</keyword>
<evidence type="ECO:0000256" key="3">
    <source>
        <dbReference type="ARBA" id="ARBA00023274"/>
    </source>
</evidence>
<comment type="similarity">
    <text evidence="1">Belongs to the universal ribosomal protein uL13 family.</text>
</comment>
<dbReference type="PIRSF" id="PIRSF002181">
    <property type="entry name" value="Ribosomal_L13"/>
    <property type="match status" value="1"/>
</dbReference>
<dbReference type="InterPro" id="IPR036899">
    <property type="entry name" value="Ribosomal_uL13_sf"/>
</dbReference>
<dbReference type="InterPro" id="IPR005823">
    <property type="entry name" value="Ribosomal_uL13_bac-type"/>
</dbReference>
<dbReference type="PANTHER" id="PTHR11545">
    <property type="entry name" value="RIBOSOMAL PROTEIN L13"/>
    <property type="match status" value="1"/>
</dbReference>
<dbReference type="GO" id="GO:0006412">
    <property type="term" value="P:translation"/>
    <property type="evidence" value="ECO:0007669"/>
    <property type="project" value="InterPro"/>
</dbReference>
<organism evidence="4">
    <name type="scientific">Corethrella appendiculata</name>
    <dbReference type="NCBI Taxonomy" id="1370023"/>
    <lineage>
        <taxon>Eukaryota</taxon>
        <taxon>Metazoa</taxon>
        <taxon>Ecdysozoa</taxon>
        <taxon>Arthropoda</taxon>
        <taxon>Hexapoda</taxon>
        <taxon>Insecta</taxon>
        <taxon>Pterygota</taxon>
        <taxon>Neoptera</taxon>
        <taxon>Endopterygota</taxon>
        <taxon>Diptera</taxon>
        <taxon>Nematocera</taxon>
        <taxon>Culicoidea</taxon>
        <taxon>Chaoboridae</taxon>
        <taxon>Corethrella</taxon>
    </lineage>
</organism>
<dbReference type="GO" id="GO:0003729">
    <property type="term" value="F:mRNA binding"/>
    <property type="evidence" value="ECO:0007669"/>
    <property type="project" value="TreeGrafter"/>
</dbReference>
<dbReference type="InterPro" id="IPR005822">
    <property type="entry name" value="Ribosomal_uL13"/>
</dbReference>
<reference evidence="4" key="1">
    <citation type="journal article" date="2014" name="Insect Biochem. Mol. Biol.">
        <title>An insight into the sialome of the frog biting fly, Corethrella appendiculata.</title>
        <authorList>
            <person name="Ribeiro J.M.C."/>
            <person name="Chagas A.C."/>
            <person name="Pham V.M."/>
            <person name="Lounibos L.P."/>
            <person name="Calvo E."/>
        </authorList>
    </citation>
    <scope>NUCLEOTIDE SEQUENCE</scope>
    <source>
        <tissue evidence="4">Salivary glands</tissue>
    </source>
</reference>
<evidence type="ECO:0000256" key="2">
    <source>
        <dbReference type="ARBA" id="ARBA00022980"/>
    </source>
</evidence>
<dbReference type="Pfam" id="PF00572">
    <property type="entry name" value="Ribosomal_L13"/>
    <property type="match status" value="1"/>
</dbReference>
<dbReference type="GO" id="GO:0017148">
    <property type="term" value="P:negative regulation of translation"/>
    <property type="evidence" value="ECO:0007669"/>
    <property type="project" value="TreeGrafter"/>
</dbReference>
<dbReference type="GO" id="GO:0003735">
    <property type="term" value="F:structural constituent of ribosome"/>
    <property type="evidence" value="ECO:0007669"/>
    <property type="project" value="InterPro"/>
</dbReference>